<reference evidence="2 3" key="1">
    <citation type="submission" date="2024-09" db="EMBL/GenBank/DDBJ databases">
        <title>Chromosome-scale assembly of Riccia sorocarpa.</title>
        <authorList>
            <person name="Paukszto L."/>
        </authorList>
    </citation>
    <scope>NUCLEOTIDE SEQUENCE [LARGE SCALE GENOMIC DNA]</scope>
    <source>
        <strain evidence="2">LP-2024</strain>
        <tissue evidence="2">Aerial parts of the thallus</tissue>
    </source>
</reference>
<evidence type="ECO:0000313" key="3">
    <source>
        <dbReference type="Proteomes" id="UP001633002"/>
    </source>
</evidence>
<dbReference type="Proteomes" id="UP001633002">
    <property type="component" value="Unassembled WGS sequence"/>
</dbReference>
<organism evidence="2 3">
    <name type="scientific">Riccia sorocarpa</name>
    <dbReference type="NCBI Taxonomy" id="122646"/>
    <lineage>
        <taxon>Eukaryota</taxon>
        <taxon>Viridiplantae</taxon>
        <taxon>Streptophyta</taxon>
        <taxon>Embryophyta</taxon>
        <taxon>Marchantiophyta</taxon>
        <taxon>Marchantiopsida</taxon>
        <taxon>Marchantiidae</taxon>
        <taxon>Marchantiales</taxon>
        <taxon>Ricciaceae</taxon>
        <taxon>Riccia</taxon>
    </lineage>
</organism>
<proteinExistence type="predicted"/>
<name>A0ABD3HE29_9MARC</name>
<gene>
    <name evidence="2" type="ORF">R1sor_013898</name>
</gene>
<dbReference type="EMBL" id="JBJQOH010000004">
    <property type="protein sequence ID" value="KAL3687589.1"/>
    <property type="molecule type" value="Genomic_DNA"/>
</dbReference>
<protein>
    <submittedName>
        <fullName evidence="2">Uncharacterized protein</fullName>
    </submittedName>
</protein>
<evidence type="ECO:0000313" key="2">
    <source>
        <dbReference type="EMBL" id="KAL3687589.1"/>
    </source>
</evidence>
<keyword evidence="1" id="KW-0732">Signal</keyword>
<evidence type="ECO:0000256" key="1">
    <source>
        <dbReference type="SAM" id="SignalP"/>
    </source>
</evidence>
<comment type="caution">
    <text evidence="2">The sequence shown here is derived from an EMBL/GenBank/DDBJ whole genome shotgun (WGS) entry which is preliminary data.</text>
</comment>
<keyword evidence="3" id="KW-1185">Reference proteome</keyword>
<accession>A0ABD3HE29</accession>
<sequence>MQTILLAPVWKILAVCFFPSVPIARKSAKMPRNPKIQVEWQADKAMWLVAGGKLEEPTVVSTLELRESFPICVQAAEEFVKELESPLCEYDLEALLGSAANSFAEIVPSRKLFVIYSAVAFFLGFKERTELPEGLEEAIKQMWSEPSEPFVCYKDA</sequence>
<feature type="signal peptide" evidence="1">
    <location>
        <begin position="1"/>
        <end position="28"/>
    </location>
</feature>
<dbReference type="AlphaFoldDB" id="A0ABD3HE29"/>
<feature type="chain" id="PRO_5044747618" evidence="1">
    <location>
        <begin position="29"/>
        <end position="156"/>
    </location>
</feature>